<reference evidence="8 9" key="1">
    <citation type="submission" date="2023-03" db="EMBL/GenBank/DDBJ databases">
        <title>Bacillus Genome Sequencing.</title>
        <authorList>
            <person name="Dunlap C."/>
        </authorList>
    </citation>
    <scope>NUCLEOTIDE SEQUENCE [LARGE SCALE GENOMIC DNA]</scope>
    <source>
        <strain evidence="8 9">NRS-1717</strain>
    </source>
</reference>
<keyword evidence="6" id="KW-0472">Membrane</keyword>
<dbReference type="InterPro" id="IPR032834">
    <property type="entry name" value="NatK-like_C"/>
</dbReference>
<organism evidence="8 9">
    <name type="scientific">Metabacillus fastidiosus</name>
    <dbReference type="NCBI Taxonomy" id="1458"/>
    <lineage>
        <taxon>Bacteria</taxon>
        <taxon>Bacillati</taxon>
        <taxon>Bacillota</taxon>
        <taxon>Bacilli</taxon>
        <taxon>Bacillales</taxon>
        <taxon>Bacillaceae</taxon>
        <taxon>Metabacillus</taxon>
    </lineage>
</organism>
<dbReference type="RefSeq" id="WP_066229414.1">
    <property type="nucleotide sequence ID" value="NZ_JARTFQ010000005.1"/>
</dbReference>
<dbReference type="Proteomes" id="UP001342826">
    <property type="component" value="Unassembled WGS sequence"/>
</dbReference>
<sequence>MGWNLFASHYSIIIWIIEINTALLLGFSLAGVELAKVFKKVLYLSIFIGFISYVSYVIIDSYLLFFGIFLVIIPSILIRLNISFFQTVTAILLALTFDLIFIRLIEHNFFDILLISSKINIDFGIQFSLDIFLALNNILIALIIYNKAPVLFPESLFEKQVNDLDISYHFYLYFLVFLLIILNIGLYFIAAQLSFIQMEFRIFLTIWSIIICLSLLFFLRAVILYKNEKMQFLLDKQYQKDLLSFYNIIRSQRHDFNLHLNTIYGLVHNGKYASCKEYVDYMVNEARSINDLLPLGHPAVGAMLSTFQELASQKRIQLDFYIYNDLRTMPCSVYEMNKILGNLIQNAMEETEGNQFIDSVIEVNITNEKGYIVLTVSNPTNLDENFLKDIFQIGYTTKSTHEGLGLPTVQKIVMKYKGIIYPQMEKGHISFIVRIPVTD</sequence>
<keyword evidence="1" id="KW-0808">Transferase</keyword>
<evidence type="ECO:0000256" key="2">
    <source>
        <dbReference type="ARBA" id="ARBA00022741"/>
    </source>
</evidence>
<evidence type="ECO:0000256" key="4">
    <source>
        <dbReference type="ARBA" id="ARBA00022840"/>
    </source>
</evidence>
<dbReference type="InterPro" id="IPR036890">
    <property type="entry name" value="HATPase_C_sf"/>
</dbReference>
<name>A0ABU6NTI2_9BACI</name>
<dbReference type="InterPro" id="IPR005467">
    <property type="entry name" value="His_kinase_dom"/>
</dbReference>
<evidence type="ECO:0000313" key="9">
    <source>
        <dbReference type="Proteomes" id="UP001342826"/>
    </source>
</evidence>
<feature type="transmembrane region" description="Helical" evidence="6">
    <location>
        <begin position="170"/>
        <end position="190"/>
    </location>
</feature>
<keyword evidence="6" id="KW-0812">Transmembrane</keyword>
<dbReference type="Pfam" id="PF14501">
    <property type="entry name" value="HATPase_c_5"/>
    <property type="match status" value="1"/>
</dbReference>
<dbReference type="Pfam" id="PF14689">
    <property type="entry name" value="SPOB_a"/>
    <property type="match status" value="1"/>
</dbReference>
<evidence type="ECO:0000313" key="8">
    <source>
        <dbReference type="EMBL" id="MED4400008.1"/>
    </source>
</evidence>
<dbReference type="SUPFAM" id="SSF55874">
    <property type="entry name" value="ATPase domain of HSP90 chaperone/DNA topoisomerase II/histidine kinase"/>
    <property type="match status" value="1"/>
</dbReference>
<feature type="transmembrane region" description="Helical" evidence="6">
    <location>
        <begin position="123"/>
        <end position="145"/>
    </location>
</feature>
<keyword evidence="2" id="KW-0547">Nucleotide-binding</keyword>
<comment type="caution">
    <text evidence="8">The sequence shown here is derived from an EMBL/GenBank/DDBJ whole genome shotgun (WGS) entry which is preliminary data.</text>
</comment>
<feature type="transmembrane region" description="Helical" evidence="6">
    <location>
        <begin position="12"/>
        <end position="32"/>
    </location>
</feature>
<dbReference type="EMBL" id="JARTFS010000001">
    <property type="protein sequence ID" value="MED4400008.1"/>
    <property type="molecule type" value="Genomic_DNA"/>
</dbReference>
<keyword evidence="4" id="KW-0067">ATP-binding</keyword>
<feature type="domain" description="Histidine kinase" evidence="7">
    <location>
        <begin position="297"/>
        <end position="439"/>
    </location>
</feature>
<dbReference type="Gene3D" id="1.10.287.130">
    <property type="match status" value="1"/>
</dbReference>
<feature type="transmembrane region" description="Helical" evidence="6">
    <location>
        <begin position="202"/>
        <end position="225"/>
    </location>
</feature>
<dbReference type="InterPro" id="IPR003594">
    <property type="entry name" value="HATPase_dom"/>
</dbReference>
<gene>
    <name evidence="8" type="ORF">P9271_01350</name>
</gene>
<dbReference type="GeneID" id="301141142"/>
<evidence type="ECO:0000256" key="3">
    <source>
        <dbReference type="ARBA" id="ARBA00022777"/>
    </source>
</evidence>
<evidence type="ECO:0000256" key="5">
    <source>
        <dbReference type="ARBA" id="ARBA00023012"/>
    </source>
</evidence>
<evidence type="ECO:0000259" key="7">
    <source>
        <dbReference type="PROSITE" id="PS50109"/>
    </source>
</evidence>
<dbReference type="PANTHER" id="PTHR40448:SF1">
    <property type="entry name" value="TWO-COMPONENT SENSOR HISTIDINE KINASE"/>
    <property type="match status" value="1"/>
</dbReference>
<dbReference type="InterPro" id="IPR039506">
    <property type="entry name" value="SPOB_a"/>
</dbReference>
<keyword evidence="6" id="KW-1133">Transmembrane helix</keyword>
<proteinExistence type="predicted"/>
<evidence type="ECO:0000256" key="6">
    <source>
        <dbReference type="SAM" id="Phobius"/>
    </source>
</evidence>
<feature type="transmembrane region" description="Helical" evidence="6">
    <location>
        <begin position="83"/>
        <end position="102"/>
    </location>
</feature>
<protein>
    <submittedName>
        <fullName evidence="8">GHKL domain-containing protein</fullName>
    </submittedName>
</protein>
<accession>A0ABU6NTI2</accession>
<dbReference type="PROSITE" id="PS50109">
    <property type="entry name" value="HIS_KIN"/>
    <property type="match status" value="1"/>
</dbReference>
<dbReference type="InterPro" id="IPR021184">
    <property type="entry name" value="TNF_CS"/>
</dbReference>
<keyword evidence="5" id="KW-0902">Two-component regulatory system</keyword>
<dbReference type="PANTHER" id="PTHR40448">
    <property type="entry name" value="TWO-COMPONENT SENSOR HISTIDINE KINASE"/>
    <property type="match status" value="1"/>
</dbReference>
<dbReference type="PROSITE" id="PS00251">
    <property type="entry name" value="THD_1"/>
    <property type="match status" value="1"/>
</dbReference>
<evidence type="ECO:0000256" key="1">
    <source>
        <dbReference type="ARBA" id="ARBA00022679"/>
    </source>
</evidence>
<feature type="transmembrane region" description="Helical" evidence="6">
    <location>
        <begin position="44"/>
        <end position="77"/>
    </location>
</feature>
<dbReference type="SMART" id="SM00387">
    <property type="entry name" value="HATPase_c"/>
    <property type="match status" value="1"/>
</dbReference>
<keyword evidence="9" id="KW-1185">Reference proteome</keyword>
<keyword evidence="3" id="KW-0418">Kinase</keyword>
<dbReference type="Gene3D" id="3.30.565.10">
    <property type="entry name" value="Histidine kinase-like ATPase, C-terminal domain"/>
    <property type="match status" value="1"/>
</dbReference>